<proteinExistence type="predicted"/>
<feature type="compositionally biased region" description="Polar residues" evidence="1">
    <location>
        <begin position="103"/>
        <end position="119"/>
    </location>
</feature>
<reference evidence="3" key="1">
    <citation type="submission" date="2020-02" db="EMBL/GenBank/DDBJ databases">
        <authorList>
            <person name="Gao J."/>
            <person name="Sun J."/>
        </authorList>
    </citation>
    <scope>NUCLEOTIDE SEQUENCE</scope>
    <source>
        <strain evidence="3">602-2</strain>
    </source>
</reference>
<organism evidence="3">
    <name type="scientific">Caulobacter sp. 602-2</name>
    <dbReference type="NCBI Taxonomy" id="2710887"/>
    <lineage>
        <taxon>Bacteria</taxon>
        <taxon>Pseudomonadati</taxon>
        <taxon>Pseudomonadota</taxon>
        <taxon>Alphaproteobacteria</taxon>
        <taxon>Caulobacterales</taxon>
        <taxon>Caulobacteraceae</taxon>
        <taxon>Caulobacter</taxon>
    </lineage>
</organism>
<feature type="region of interest" description="Disordered" evidence="1">
    <location>
        <begin position="22"/>
        <end position="119"/>
    </location>
</feature>
<evidence type="ECO:0000313" key="3">
    <source>
        <dbReference type="EMBL" id="NGM50700.1"/>
    </source>
</evidence>
<dbReference type="AlphaFoldDB" id="A0A6G4QYJ6"/>
<comment type="caution">
    <text evidence="3">The sequence shown here is derived from an EMBL/GenBank/DDBJ whole genome shotgun (WGS) entry which is preliminary data.</text>
</comment>
<keyword evidence="2" id="KW-0732">Signal</keyword>
<accession>A0A6G4QYJ6</accession>
<dbReference type="EMBL" id="JAAKGT010000006">
    <property type="protein sequence ID" value="NGM50700.1"/>
    <property type="molecule type" value="Genomic_DNA"/>
</dbReference>
<sequence>MRQLKAIAPVIALAAALTLAPQRPAAQSLPPTSPQPSACDPDRQRYADSIGVPCSALRALEPSSASPSKTPAQPARPAPVAAQPDRAAVAPASVQAPTRRADSGSSQASAPVQAARTSTPSRLALSISLPFRSGVTLDIRRLDAPGKTVISRSQSLYSSPPDFSGEISERLTGPAADMGYSYVSAMDFKAKVIVKDLPAGRYEIRSIQTSTGAGGTIYLKRDFEELGLTFDIAPGTTTYLGEFGLWSINSKSRIGLQTTAGAIVVVRDQSARDLPLAARSRDLGEVKISVPDVERLRQPLIQPRL</sequence>
<evidence type="ECO:0000256" key="1">
    <source>
        <dbReference type="SAM" id="MobiDB-lite"/>
    </source>
</evidence>
<feature type="signal peptide" evidence="2">
    <location>
        <begin position="1"/>
        <end position="25"/>
    </location>
</feature>
<feature type="chain" id="PRO_5026075968" evidence="2">
    <location>
        <begin position="26"/>
        <end position="305"/>
    </location>
</feature>
<feature type="compositionally biased region" description="Low complexity" evidence="1">
    <location>
        <begin position="71"/>
        <end position="92"/>
    </location>
</feature>
<protein>
    <submittedName>
        <fullName evidence="3">Uncharacterized protein</fullName>
    </submittedName>
</protein>
<name>A0A6G4QYJ6_9CAUL</name>
<dbReference type="RefSeq" id="WP_165259499.1">
    <property type="nucleotide sequence ID" value="NZ_JAAKGT010000006.1"/>
</dbReference>
<gene>
    <name evidence="3" type="ORF">G5B46_13865</name>
</gene>
<evidence type="ECO:0000256" key="2">
    <source>
        <dbReference type="SAM" id="SignalP"/>
    </source>
</evidence>